<dbReference type="Pfam" id="PF03960">
    <property type="entry name" value="ArsC"/>
    <property type="match status" value="1"/>
</dbReference>
<name>A0A6J6ULQ2_9ZZZZ</name>
<reference evidence="2" key="1">
    <citation type="submission" date="2020-05" db="EMBL/GenBank/DDBJ databases">
        <authorList>
            <person name="Chiriac C."/>
            <person name="Salcher M."/>
            <person name="Ghai R."/>
            <person name="Kavagutti S V."/>
        </authorList>
    </citation>
    <scope>NUCLEOTIDE SEQUENCE</scope>
</reference>
<dbReference type="InterPro" id="IPR006660">
    <property type="entry name" value="Arsenate_reductase-like"/>
</dbReference>
<dbReference type="AlphaFoldDB" id="A0A6J6ULQ2"/>
<organism evidence="2">
    <name type="scientific">freshwater metagenome</name>
    <dbReference type="NCBI Taxonomy" id="449393"/>
    <lineage>
        <taxon>unclassified sequences</taxon>
        <taxon>metagenomes</taxon>
        <taxon>ecological metagenomes</taxon>
    </lineage>
</organism>
<dbReference type="InterPro" id="IPR036249">
    <property type="entry name" value="Thioredoxin-like_sf"/>
</dbReference>
<dbReference type="Gene3D" id="3.40.30.10">
    <property type="entry name" value="Glutaredoxin"/>
    <property type="match status" value="1"/>
</dbReference>
<protein>
    <submittedName>
        <fullName evidence="2">Unannotated protein</fullName>
    </submittedName>
</protein>
<dbReference type="PANTHER" id="PTHR30041:SF4">
    <property type="entry name" value="ARSENATE REDUCTASE"/>
    <property type="match status" value="1"/>
</dbReference>
<dbReference type="PANTHER" id="PTHR30041">
    <property type="entry name" value="ARSENATE REDUCTASE"/>
    <property type="match status" value="1"/>
</dbReference>
<sequence length="120" mass="13425">MSQVTIFHNPGCSTSKYAVEVAEQAGVDYRVVKYMLKAERPSEEQLNEILDKLEDPPTDLVRRDANFKKLGLTEAMVQSRQQVLAVLLEHPALLQRPVLVQGDQAIIGRPKSRVPVFLGV</sequence>
<dbReference type="EMBL" id="CAEZYU010000147">
    <property type="protein sequence ID" value="CAB4760144.1"/>
    <property type="molecule type" value="Genomic_DNA"/>
</dbReference>
<accession>A0A6J6ULQ2</accession>
<dbReference type="SUPFAM" id="SSF52833">
    <property type="entry name" value="Thioredoxin-like"/>
    <property type="match status" value="1"/>
</dbReference>
<dbReference type="EMBL" id="CAEZSF010000024">
    <property type="protein sequence ID" value="CAB4531883.1"/>
    <property type="molecule type" value="Genomic_DNA"/>
</dbReference>
<gene>
    <name evidence="1" type="ORF">UFOPK1358_00423</name>
    <name evidence="2" type="ORF">UFOPK2766_02165</name>
</gene>
<dbReference type="PROSITE" id="PS51353">
    <property type="entry name" value="ARSC"/>
    <property type="match status" value="1"/>
</dbReference>
<evidence type="ECO:0000313" key="2">
    <source>
        <dbReference type="EMBL" id="CAB4760144.1"/>
    </source>
</evidence>
<evidence type="ECO:0000313" key="1">
    <source>
        <dbReference type="EMBL" id="CAB4531883.1"/>
    </source>
</evidence>
<proteinExistence type="predicted"/>